<feature type="compositionally biased region" description="Pro residues" evidence="3">
    <location>
        <begin position="536"/>
        <end position="554"/>
    </location>
</feature>
<keyword evidence="1" id="KW-0597">Phosphoprotein</keyword>
<feature type="compositionally biased region" description="Basic and acidic residues" evidence="3">
    <location>
        <begin position="759"/>
        <end position="775"/>
    </location>
</feature>
<reference evidence="4 5" key="1">
    <citation type="submission" date="2020-10" db="EMBL/GenBank/DDBJ databases">
        <title>Pygocentrus nattereri (red-bellied piranha) genome, fPygNat1, primary haplotype.</title>
        <authorList>
            <person name="Myers G."/>
            <person name="Meyer A."/>
            <person name="Karagic N."/>
            <person name="Pippel M."/>
            <person name="Winkler S."/>
            <person name="Tracey A."/>
            <person name="Wood J."/>
            <person name="Formenti G."/>
            <person name="Howe K."/>
            <person name="Fedrigo O."/>
            <person name="Jarvis E.D."/>
        </authorList>
    </citation>
    <scope>NUCLEOTIDE SEQUENCE [LARGE SCALE GENOMIC DNA]</scope>
</reference>
<feature type="compositionally biased region" description="Basic and acidic residues" evidence="3">
    <location>
        <begin position="490"/>
        <end position="522"/>
    </location>
</feature>
<dbReference type="InterPro" id="IPR023246">
    <property type="entry name" value="AUTS2"/>
</dbReference>
<evidence type="ECO:0000256" key="1">
    <source>
        <dbReference type="ARBA" id="ARBA00022553"/>
    </source>
</evidence>
<feature type="compositionally biased region" description="Basic and acidic residues" evidence="3">
    <location>
        <begin position="412"/>
        <end position="426"/>
    </location>
</feature>
<reference evidence="4" key="3">
    <citation type="submission" date="2025-09" db="UniProtKB">
        <authorList>
            <consortium name="Ensembl"/>
        </authorList>
    </citation>
    <scope>IDENTIFICATION</scope>
</reference>
<dbReference type="GeneTree" id="ENSGT00940000160709"/>
<evidence type="ECO:0000313" key="4">
    <source>
        <dbReference type="Ensembl" id="ENSPNAP00000061614.1"/>
    </source>
</evidence>
<evidence type="ECO:0000313" key="5">
    <source>
        <dbReference type="Proteomes" id="UP001501920"/>
    </source>
</evidence>
<feature type="compositionally biased region" description="Pro residues" evidence="3">
    <location>
        <begin position="732"/>
        <end position="747"/>
    </location>
</feature>
<proteinExistence type="predicted"/>
<feature type="region of interest" description="Disordered" evidence="3">
    <location>
        <begin position="293"/>
        <end position="560"/>
    </location>
</feature>
<name>A0AAR2KGM3_PYGNA</name>
<dbReference type="PANTHER" id="PTHR14429">
    <property type="entry name" value="FIBROSIN FAMILY MEMBER"/>
    <property type="match status" value="1"/>
</dbReference>
<feature type="compositionally biased region" description="Basic and acidic residues" evidence="3">
    <location>
        <begin position="435"/>
        <end position="449"/>
    </location>
</feature>
<dbReference type="PANTHER" id="PTHR14429:SF20">
    <property type="entry name" value="FIBROSIN-1-LIKE PROTEIN"/>
    <property type="match status" value="1"/>
</dbReference>
<protein>
    <submittedName>
        <fullName evidence="4">Fibrosin-like 1</fullName>
    </submittedName>
</protein>
<evidence type="ECO:0000256" key="2">
    <source>
        <dbReference type="SAM" id="Coils"/>
    </source>
</evidence>
<feature type="region of interest" description="Disordered" evidence="3">
    <location>
        <begin position="710"/>
        <end position="775"/>
    </location>
</feature>
<reference evidence="4" key="2">
    <citation type="submission" date="2025-08" db="UniProtKB">
        <authorList>
            <consortium name="Ensembl"/>
        </authorList>
    </citation>
    <scope>IDENTIFICATION</scope>
</reference>
<evidence type="ECO:0000256" key="3">
    <source>
        <dbReference type="SAM" id="MobiDB-lite"/>
    </source>
</evidence>
<dbReference type="AlphaFoldDB" id="A0AAR2KGM3"/>
<organism evidence="4 5">
    <name type="scientific">Pygocentrus nattereri</name>
    <name type="common">Red-bellied piranha</name>
    <dbReference type="NCBI Taxonomy" id="42514"/>
    <lineage>
        <taxon>Eukaryota</taxon>
        <taxon>Metazoa</taxon>
        <taxon>Chordata</taxon>
        <taxon>Craniata</taxon>
        <taxon>Vertebrata</taxon>
        <taxon>Euteleostomi</taxon>
        <taxon>Actinopterygii</taxon>
        <taxon>Neopterygii</taxon>
        <taxon>Teleostei</taxon>
        <taxon>Ostariophysi</taxon>
        <taxon>Characiformes</taxon>
        <taxon>Characoidei</taxon>
        <taxon>Pygocentrus</taxon>
    </lineage>
</organism>
<dbReference type="PRINTS" id="PR02044">
    <property type="entry name" value="FIBROSIN1LPF"/>
</dbReference>
<accession>A0AAR2KGM3</accession>
<sequence>MFATPATLPPPPTLPTNSLVVPGHPAATPYPDTSLLISFNQPIMYCQPHSGILIGTLSQATLLPPPMSPHVENPHSLNWRNREGQFDKYAPKLDNPFLRQSSFFSSYPPAMPGMPPLLPHPGPFSSLQGAFQPKASNPIDVAARPGAVPHTLLQKDPRVTDPFRTSVRKPGKWCAVHVQIAWQIYHHQQKMKQMQLDPHKLDMNGKLDLFSRPPAPGVFPGFPYPHDLARPLFSSTGAGHPVASPYGPAPHHSGFLPPTHLADAFGRSSSFGGLSNLSASAFGGLGNPSLGANSMFGPKEGPGLPGFSPHHDAWNRLHRTPPSFPTPPQWPKSGDVERSSSANSHEREREREREKEREREREKRDSSVGKDEKDKDRDSVDRNRHSNRSSPASAPVSYQISNLIRSSSHNSAPRDTEKDLLDRQREAAAAMMADVKVKESRSPGKDANERSASSADSCKPIRRSPSPYSKNILNETGIKMGNMPLPLPIKDADRDRKETSSGETIHKVKNDMKIKEERKEEQDVMVVSSEPGNQPQAPPPPHPLPHPHPHPQTAPPTSAMHQMGSLNVLERARMAPFMGVNPLAAGRERLPHPFSSWDPLREAYRNLDLQRRMDFQLRSEPGHRLPGIYEPDRTGYRDREPHDYSHQEHLLEVRREQERLRQQAEERERLHLREELDRARLHHLHQSPIEGHLPHMPPFMSHLGGMPYPRLSPSAAQSGLLNRTPPTAALSAPPPLVPAGPSIPRPTSPRRTTPITTQDPREYSPSRNPKEVEAR</sequence>
<dbReference type="Proteomes" id="UP001501920">
    <property type="component" value="Chromosome 20"/>
</dbReference>
<feature type="compositionally biased region" description="Basic and acidic residues" evidence="3">
    <location>
        <begin position="334"/>
        <end position="384"/>
    </location>
</feature>
<dbReference type="Pfam" id="PF15336">
    <property type="entry name" value="Auts2"/>
    <property type="match status" value="1"/>
</dbReference>
<feature type="coiled-coil region" evidence="2">
    <location>
        <begin position="646"/>
        <end position="674"/>
    </location>
</feature>
<keyword evidence="5" id="KW-1185">Reference proteome</keyword>
<keyword evidence="2" id="KW-0175">Coiled coil</keyword>
<feature type="compositionally biased region" description="Polar residues" evidence="3">
    <location>
        <begin position="388"/>
        <end position="411"/>
    </location>
</feature>
<dbReference type="Ensembl" id="ENSPNAT00000065774.1">
    <property type="protein sequence ID" value="ENSPNAP00000061614.1"/>
    <property type="gene ID" value="ENSPNAG00000003681.2"/>
</dbReference>